<dbReference type="Proteomes" id="UP000585614">
    <property type="component" value="Unassembled WGS sequence"/>
</dbReference>
<gene>
    <name evidence="1" type="ORF">mRhiFer1_009510</name>
</gene>
<evidence type="ECO:0000313" key="1">
    <source>
        <dbReference type="EMBL" id="KAF6273222.1"/>
    </source>
</evidence>
<sequence length="135" mass="15281">MFRMEATDLFQRCFDEATDFSNVNFRPFASLDAGAELYVHSPFTQLDPGLYGHCSVTLRFVIGIILPPGCSKGTARSEGPLLSPEGHSSSREEARRLLFVPKTWVGFEEMKAWCFAFWRKCSCIWATDLEADVFL</sequence>
<accession>A0A7J7RAS9</accession>
<proteinExistence type="predicted"/>
<reference evidence="1 2" key="1">
    <citation type="journal article" date="2020" name="Nature">
        <title>Six reference-quality genomes reveal evolution of bat adaptations.</title>
        <authorList>
            <person name="Jebb D."/>
            <person name="Huang Z."/>
            <person name="Pippel M."/>
            <person name="Hughes G.M."/>
            <person name="Lavrichenko K."/>
            <person name="Devanna P."/>
            <person name="Winkler S."/>
            <person name="Jermiin L.S."/>
            <person name="Skirmuntt E.C."/>
            <person name="Katzourakis A."/>
            <person name="Burkitt-Gray L."/>
            <person name="Ray D.A."/>
            <person name="Sullivan K.A.M."/>
            <person name="Roscito J.G."/>
            <person name="Kirilenko B.M."/>
            <person name="Davalos L.M."/>
            <person name="Corthals A.P."/>
            <person name="Power M.L."/>
            <person name="Jones G."/>
            <person name="Ransome R.D."/>
            <person name="Dechmann D.K.N."/>
            <person name="Locatelli A.G."/>
            <person name="Puechmaille S.J."/>
            <person name="Fedrigo O."/>
            <person name="Jarvis E.D."/>
            <person name="Hiller M."/>
            <person name="Vernes S.C."/>
            <person name="Myers E.W."/>
            <person name="Teeling E.C."/>
        </authorList>
    </citation>
    <scope>NUCLEOTIDE SEQUENCE [LARGE SCALE GENOMIC DNA]</scope>
    <source>
        <strain evidence="1">MRhiFer1</strain>
        <tissue evidence="1">Lung</tissue>
    </source>
</reference>
<evidence type="ECO:0000313" key="2">
    <source>
        <dbReference type="Proteomes" id="UP000585614"/>
    </source>
</evidence>
<dbReference type="AlphaFoldDB" id="A0A7J7RAS9"/>
<name>A0A7J7RAS9_RHIFE</name>
<organism evidence="1 2">
    <name type="scientific">Rhinolophus ferrumequinum</name>
    <name type="common">Greater horseshoe bat</name>
    <dbReference type="NCBI Taxonomy" id="59479"/>
    <lineage>
        <taxon>Eukaryota</taxon>
        <taxon>Metazoa</taxon>
        <taxon>Chordata</taxon>
        <taxon>Craniata</taxon>
        <taxon>Vertebrata</taxon>
        <taxon>Euteleostomi</taxon>
        <taxon>Mammalia</taxon>
        <taxon>Eutheria</taxon>
        <taxon>Laurasiatheria</taxon>
        <taxon>Chiroptera</taxon>
        <taxon>Yinpterochiroptera</taxon>
        <taxon>Rhinolophoidea</taxon>
        <taxon>Rhinolophidae</taxon>
        <taxon>Rhinolophinae</taxon>
        <taxon>Rhinolophus</taxon>
    </lineage>
</organism>
<comment type="caution">
    <text evidence="1">The sequence shown here is derived from an EMBL/GenBank/DDBJ whole genome shotgun (WGS) entry which is preliminary data.</text>
</comment>
<dbReference type="EMBL" id="JACAGC010000028">
    <property type="protein sequence ID" value="KAF6273222.1"/>
    <property type="molecule type" value="Genomic_DNA"/>
</dbReference>
<protein>
    <submittedName>
        <fullName evidence="1">Uncharacterized protein</fullName>
    </submittedName>
</protein>